<name>A0A921I3D7_9FIRM</name>
<keyword evidence="1" id="KW-0004">4Fe-4S</keyword>
<dbReference type="SUPFAM" id="SSF46548">
    <property type="entry name" value="alpha-helical ferredoxin"/>
    <property type="match status" value="2"/>
</dbReference>
<dbReference type="GO" id="GO:0051539">
    <property type="term" value="F:4 iron, 4 sulfur cluster binding"/>
    <property type="evidence" value="ECO:0007669"/>
    <property type="project" value="UniProtKB-KW"/>
</dbReference>
<dbReference type="AlphaFoldDB" id="A0A921I3D7"/>
<feature type="non-terminal residue" evidence="8">
    <location>
        <position position="495"/>
    </location>
</feature>
<keyword evidence="2" id="KW-0479">Metal-binding</keyword>
<evidence type="ECO:0000259" key="6">
    <source>
        <dbReference type="Pfam" id="PF02754"/>
    </source>
</evidence>
<evidence type="ECO:0000313" key="8">
    <source>
        <dbReference type="EMBL" id="HJF94552.1"/>
    </source>
</evidence>
<keyword evidence="5" id="KW-0411">Iron-sulfur</keyword>
<dbReference type="InterPro" id="IPR028261">
    <property type="entry name" value="DPD_II"/>
</dbReference>
<dbReference type="Pfam" id="PF14691">
    <property type="entry name" value="Fer4_20"/>
    <property type="match status" value="1"/>
</dbReference>
<dbReference type="GO" id="GO:0046872">
    <property type="term" value="F:metal ion binding"/>
    <property type="evidence" value="ECO:0007669"/>
    <property type="project" value="UniProtKB-KW"/>
</dbReference>
<reference evidence="8" key="2">
    <citation type="submission" date="2021-09" db="EMBL/GenBank/DDBJ databases">
        <authorList>
            <person name="Gilroy R."/>
        </authorList>
    </citation>
    <scope>NUCLEOTIDE SEQUENCE</scope>
    <source>
        <strain evidence="8">ChiSjej5B23-16112</strain>
    </source>
</reference>
<evidence type="ECO:0000256" key="2">
    <source>
        <dbReference type="ARBA" id="ARBA00022723"/>
    </source>
</evidence>
<dbReference type="Pfam" id="PF02754">
    <property type="entry name" value="CCG"/>
    <property type="match status" value="1"/>
</dbReference>
<keyword evidence="4" id="KW-0408">Iron</keyword>
<protein>
    <submittedName>
        <fullName evidence="8">4Fe-4S dicluster domain-containing protein</fullName>
    </submittedName>
</protein>
<dbReference type="GO" id="GO:0016491">
    <property type="term" value="F:oxidoreductase activity"/>
    <property type="evidence" value="ECO:0007669"/>
    <property type="project" value="UniProtKB-KW"/>
</dbReference>
<dbReference type="PANTHER" id="PTHR43255:SF1">
    <property type="entry name" value="IRON-SULFUR-BINDING OXIDOREDUCTASE FADF-RELATED"/>
    <property type="match status" value="1"/>
</dbReference>
<dbReference type="InterPro" id="IPR009051">
    <property type="entry name" value="Helical_ferredxn"/>
</dbReference>
<dbReference type="GO" id="GO:0005886">
    <property type="term" value="C:plasma membrane"/>
    <property type="evidence" value="ECO:0007669"/>
    <property type="project" value="TreeGrafter"/>
</dbReference>
<evidence type="ECO:0000256" key="4">
    <source>
        <dbReference type="ARBA" id="ARBA00023004"/>
    </source>
</evidence>
<sequence>MEHKDRGFVGKHYLMKQAFGQEELHQRESVCTREDPPGCTAACPLHLDIRTVCAYGAKGDFIKAAGVIRRVTPFLHLLAKSCPGVCQKACALSRIGEGIQVRTLEKACALYGGKEKGSRFLIPRKNKKVIVGGDDLFALACCWELGRKGYEIFWYTRCKNRKEPLLSWGLTEEEAETDTASYELFRMTKKERAGEVSEWAAWGDAVCLSPDLWHTGLPENIFGTEQSWEKKDGAAWILAWAKYISAKAERYLQGASSEGLRKPGPQESRLYVTMDGVEGSRAFTDWEKPDRELAAAEAGRCIQCQCLECIKGCVYFQEYKKNPRGAIREIYNNLSIVMGNHMANGLINACDLCGQCKSACPNGFDYPEVCKMARQIMVETEKMPPSAHEFGLLDQQFSCREGFLARSAPGYERCRYLFFPGCQASAVSPDTVEAAYRDLSGRLTGGVGLLLSCCGALAQWAGREDLASEALEKIRSVWKEMGEPEVICACPTCMK</sequence>
<dbReference type="EMBL" id="DYVY01000113">
    <property type="protein sequence ID" value="HJF94552.1"/>
    <property type="molecule type" value="Genomic_DNA"/>
</dbReference>
<dbReference type="InterPro" id="IPR004017">
    <property type="entry name" value="Cys_rich_dom"/>
</dbReference>
<dbReference type="Gene3D" id="1.10.1060.10">
    <property type="entry name" value="Alpha-helical ferredoxin"/>
    <property type="match status" value="2"/>
</dbReference>
<dbReference type="PROSITE" id="PS00198">
    <property type="entry name" value="4FE4S_FER_1"/>
    <property type="match status" value="1"/>
</dbReference>
<dbReference type="InterPro" id="IPR017900">
    <property type="entry name" value="4Fe4S_Fe_S_CS"/>
</dbReference>
<feature type="domain" description="Cysteine-rich" evidence="6">
    <location>
        <begin position="416"/>
        <end position="494"/>
    </location>
</feature>
<dbReference type="Proteomes" id="UP000769156">
    <property type="component" value="Unassembled WGS sequence"/>
</dbReference>
<evidence type="ECO:0000256" key="3">
    <source>
        <dbReference type="ARBA" id="ARBA00023002"/>
    </source>
</evidence>
<organism evidence="8 9">
    <name type="scientific">Lachnoclostridium phocaeense</name>
    <dbReference type="NCBI Taxonomy" id="1871021"/>
    <lineage>
        <taxon>Bacteria</taxon>
        <taxon>Bacillati</taxon>
        <taxon>Bacillota</taxon>
        <taxon>Clostridia</taxon>
        <taxon>Lachnospirales</taxon>
        <taxon>Lachnospiraceae</taxon>
    </lineage>
</organism>
<dbReference type="InterPro" id="IPR051460">
    <property type="entry name" value="HdrC_iron-sulfur_subunit"/>
</dbReference>
<dbReference type="PANTHER" id="PTHR43255">
    <property type="entry name" value="IRON-SULFUR-BINDING OXIDOREDUCTASE FADF-RELATED-RELATED"/>
    <property type="match status" value="1"/>
</dbReference>
<comment type="caution">
    <text evidence="8">The sequence shown here is derived from an EMBL/GenBank/DDBJ whole genome shotgun (WGS) entry which is preliminary data.</text>
</comment>
<feature type="domain" description="Dihydroprymidine dehydrogenase" evidence="7">
    <location>
        <begin position="17"/>
        <end position="109"/>
    </location>
</feature>
<keyword evidence="3" id="KW-0560">Oxidoreductase</keyword>
<reference evidence="8" key="1">
    <citation type="journal article" date="2021" name="PeerJ">
        <title>Extensive microbial diversity within the chicken gut microbiome revealed by metagenomics and culture.</title>
        <authorList>
            <person name="Gilroy R."/>
            <person name="Ravi A."/>
            <person name="Getino M."/>
            <person name="Pursley I."/>
            <person name="Horton D.L."/>
            <person name="Alikhan N.F."/>
            <person name="Baker D."/>
            <person name="Gharbi K."/>
            <person name="Hall N."/>
            <person name="Watson M."/>
            <person name="Adriaenssens E.M."/>
            <person name="Foster-Nyarko E."/>
            <person name="Jarju S."/>
            <person name="Secka A."/>
            <person name="Antonio M."/>
            <person name="Oren A."/>
            <person name="Chaudhuri R.R."/>
            <person name="La Ragione R."/>
            <person name="Hildebrand F."/>
            <person name="Pallen M.J."/>
        </authorList>
    </citation>
    <scope>NUCLEOTIDE SEQUENCE</scope>
    <source>
        <strain evidence="8">ChiSjej5B23-16112</strain>
    </source>
</reference>
<evidence type="ECO:0000256" key="1">
    <source>
        <dbReference type="ARBA" id="ARBA00022485"/>
    </source>
</evidence>
<proteinExistence type="predicted"/>
<dbReference type="Pfam" id="PF13534">
    <property type="entry name" value="Fer4_17"/>
    <property type="match status" value="1"/>
</dbReference>
<accession>A0A921I3D7</accession>
<gene>
    <name evidence="8" type="ORF">K8V82_07150</name>
</gene>
<evidence type="ECO:0000313" key="9">
    <source>
        <dbReference type="Proteomes" id="UP000769156"/>
    </source>
</evidence>
<evidence type="ECO:0000256" key="5">
    <source>
        <dbReference type="ARBA" id="ARBA00023014"/>
    </source>
</evidence>
<evidence type="ECO:0000259" key="7">
    <source>
        <dbReference type="Pfam" id="PF14691"/>
    </source>
</evidence>